<evidence type="ECO:0000259" key="2">
    <source>
        <dbReference type="Pfam" id="PF15743"/>
    </source>
</evidence>
<keyword evidence="1" id="KW-0175">Coiled coil</keyword>
<evidence type="ECO:0000313" key="4">
    <source>
        <dbReference type="Proteomes" id="UP000694700"/>
    </source>
</evidence>
<name>A0A8C1VDC8_CYPCA</name>
<proteinExistence type="predicted"/>
<feature type="domain" description="Spermatogenesis-associated protein 1 C-terminal" evidence="2">
    <location>
        <begin position="175"/>
        <end position="303"/>
    </location>
</feature>
<organism evidence="3 4">
    <name type="scientific">Cyprinus carpio</name>
    <name type="common">Common carp</name>
    <dbReference type="NCBI Taxonomy" id="7962"/>
    <lineage>
        <taxon>Eukaryota</taxon>
        <taxon>Metazoa</taxon>
        <taxon>Chordata</taxon>
        <taxon>Craniata</taxon>
        <taxon>Vertebrata</taxon>
        <taxon>Euteleostomi</taxon>
        <taxon>Actinopterygii</taxon>
        <taxon>Neopterygii</taxon>
        <taxon>Teleostei</taxon>
        <taxon>Ostariophysi</taxon>
        <taxon>Cypriniformes</taxon>
        <taxon>Cyprinidae</taxon>
        <taxon>Cyprininae</taxon>
        <taxon>Cyprinus</taxon>
    </lineage>
</organism>
<dbReference type="InterPro" id="IPR031478">
    <property type="entry name" value="SPATA1_C"/>
</dbReference>
<evidence type="ECO:0000313" key="3">
    <source>
        <dbReference type="Ensembl" id="ENSCCRP00015050177.1"/>
    </source>
</evidence>
<protein>
    <recommendedName>
        <fullName evidence="2">Spermatogenesis-associated protein 1 C-terminal domain-containing protein</fullName>
    </recommendedName>
</protein>
<dbReference type="Pfam" id="PF15743">
    <property type="entry name" value="SPATA1_C"/>
    <property type="match status" value="1"/>
</dbReference>
<dbReference type="InterPro" id="IPR039062">
    <property type="entry name" value="SPAT1"/>
</dbReference>
<sequence length="314" mass="36882">MQFQQLLCLLLICYFLFYFLMKRVELHVFYVPDDQFDRRLNKVSSEAVDTFISAGFIRVDSDVNLSDLRSDLGTFLGLDRIADRYVFLKCVGRSLALVSSYHCRIIYKLVTLVYNQRLEFVYLFIYCITPNQAPSVTMMMMSMIKSGYLLTNAVVILVLEYHTQHFMLSENELIEEIKRLKGQRKKLEQTRQELLKKGRELLALNRHPRDRWKRQYFDTKKATTLLEDTLKSVRLELHTFYSKMLQQIQARDGAKRRTQAKKHASTKLKNELIIQIMTESSEIDNLRKNVDDAKMKLATEIKVLNRHALVSFAG</sequence>
<feature type="coiled-coil region" evidence="1">
    <location>
        <begin position="269"/>
        <end position="303"/>
    </location>
</feature>
<feature type="coiled-coil region" evidence="1">
    <location>
        <begin position="170"/>
        <end position="204"/>
    </location>
</feature>
<dbReference type="Proteomes" id="UP000694700">
    <property type="component" value="Unplaced"/>
</dbReference>
<reference evidence="3" key="1">
    <citation type="submission" date="2025-08" db="UniProtKB">
        <authorList>
            <consortium name="Ensembl"/>
        </authorList>
    </citation>
    <scope>IDENTIFICATION</scope>
</reference>
<evidence type="ECO:0000256" key="1">
    <source>
        <dbReference type="SAM" id="Coils"/>
    </source>
</evidence>
<dbReference type="PANTHER" id="PTHR14421">
    <property type="entry name" value="SPERMATOGENESIS-ASSOCIATED PROTEIN 1"/>
    <property type="match status" value="1"/>
</dbReference>
<accession>A0A8C1VDC8</accession>
<dbReference type="AlphaFoldDB" id="A0A8C1VDC8"/>
<dbReference type="Ensembl" id="ENSCCRT00015051856.1">
    <property type="protein sequence ID" value="ENSCCRP00015050177.1"/>
    <property type="gene ID" value="ENSCCRG00015020703.1"/>
</dbReference>
<dbReference type="PANTHER" id="PTHR14421:SF3">
    <property type="entry name" value="SPERMATOGENESIS-ASSOCIATED PROTEIN 1"/>
    <property type="match status" value="1"/>
</dbReference>